<protein>
    <submittedName>
        <fullName evidence="1">Uncharacterized protein</fullName>
    </submittedName>
</protein>
<gene>
    <name evidence="1" type="ORF">LCGC14_2771440</name>
</gene>
<organism evidence="1">
    <name type="scientific">marine sediment metagenome</name>
    <dbReference type="NCBI Taxonomy" id="412755"/>
    <lineage>
        <taxon>unclassified sequences</taxon>
        <taxon>metagenomes</taxon>
        <taxon>ecological metagenomes</taxon>
    </lineage>
</organism>
<proteinExistence type="predicted"/>
<sequence>MIICIVTKNVGPFYTQGASLDAVETAIKNNFALNCWWYNDYGKRFSESVVFMDDEQVLMIRSESDASPLEEM</sequence>
<evidence type="ECO:0000313" key="1">
    <source>
        <dbReference type="EMBL" id="KKK85622.1"/>
    </source>
</evidence>
<reference evidence="1" key="1">
    <citation type="journal article" date="2015" name="Nature">
        <title>Complex archaea that bridge the gap between prokaryotes and eukaryotes.</title>
        <authorList>
            <person name="Spang A."/>
            <person name="Saw J.H."/>
            <person name="Jorgensen S.L."/>
            <person name="Zaremba-Niedzwiedzka K."/>
            <person name="Martijn J."/>
            <person name="Lind A.E."/>
            <person name="van Eijk R."/>
            <person name="Schleper C."/>
            <person name="Guy L."/>
            <person name="Ettema T.J."/>
        </authorList>
    </citation>
    <scope>NUCLEOTIDE SEQUENCE</scope>
</reference>
<dbReference type="EMBL" id="LAZR01051222">
    <property type="protein sequence ID" value="KKK85622.1"/>
    <property type="molecule type" value="Genomic_DNA"/>
</dbReference>
<dbReference type="AlphaFoldDB" id="A0A0F8YW02"/>
<comment type="caution">
    <text evidence="1">The sequence shown here is derived from an EMBL/GenBank/DDBJ whole genome shotgun (WGS) entry which is preliminary data.</text>
</comment>
<name>A0A0F8YW02_9ZZZZ</name>
<accession>A0A0F8YW02</accession>